<evidence type="ECO:0000313" key="2">
    <source>
        <dbReference type="Proteomes" id="UP001055879"/>
    </source>
</evidence>
<name>A0ACB9EJY5_ARCLA</name>
<comment type="caution">
    <text evidence="1">The sequence shown here is derived from an EMBL/GenBank/DDBJ whole genome shotgun (WGS) entry which is preliminary data.</text>
</comment>
<accession>A0ACB9EJY5</accession>
<reference evidence="2" key="1">
    <citation type="journal article" date="2022" name="Mol. Ecol. Resour.">
        <title>The genomes of chicory, endive, great burdock and yacon provide insights into Asteraceae palaeo-polyploidization history and plant inulin production.</title>
        <authorList>
            <person name="Fan W."/>
            <person name="Wang S."/>
            <person name="Wang H."/>
            <person name="Wang A."/>
            <person name="Jiang F."/>
            <person name="Liu H."/>
            <person name="Zhao H."/>
            <person name="Xu D."/>
            <person name="Zhang Y."/>
        </authorList>
    </citation>
    <scope>NUCLEOTIDE SEQUENCE [LARGE SCALE GENOMIC DNA]</scope>
    <source>
        <strain evidence="2">cv. Niubang</strain>
    </source>
</reference>
<dbReference type="EMBL" id="CM042048">
    <property type="protein sequence ID" value="KAI3759137.1"/>
    <property type="molecule type" value="Genomic_DNA"/>
</dbReference>
<proteinExistence type="predicted"/>
<evidence type="ECO:0000313" key="1">
    <source>
        <dbReference type="EMBL" id="KAI3759137.1"/>
    </source>
</evidence>
<gene>
    <name evidence="1" type="ORF">L6452_06712</name>
</gene>
<protein>
    <submittedName>
        <fullName evidence="1">Uncharacterized protein</fullName>
    </submittedName>
</protein>
<organism evidence="1 2">
    <name type="scientific">Arctium lappa</name>
    <name type="common">Greater burdock</name>
    <name type="synonym">Lappa major</name>
    <dbReference type="NCBI Taxonomy" id="4217"/>
    <lineage>
        <taxon>Eukaryota</taxon>
        <taxon>Viridiplantae</taxon>
        <taxon>Streptophyta</taxon>
        <taxon>Embryophyta</taxon>
        <taxon>Tracheophyta</taxon>
        <taxon>Spermatophyta</taxon>
        <taxon>Magnoliopsida</taxon>
        <taxon>eudicotyledons</taxon>
        <taxon>Gunneridae</taxon>
        <taxon>Pentapetalae</taxon>
        <taxon>asterids</taxon>
        <taxon>campanulids</taxon>
        <taxon>Asterales</taxon>
        <taxon>Asteraceae</taxon>
        <taxon>Carduoideae</taxon>
        <taxon>Cardueae</taxon>
        <taxon>Arctiinae</taxon>
        <taxon>Arctium</taxon>
    </lineage>
</organism>
<reference evidence="1 2" key="2">
    <citation type="journal article" date="2022" name="Mol. Ecol. Resour.">
        <title>The genomes of chicory, endive, great burdock and yacon provide insights into Asteraceae paleo-polyploidization history and plant inulin production.</title>
        <authorList>
            <person name="Fan W."/>
            <person name="Wang S."/>
            <person name="Wang H."/>
            <person name="Wang A."/>
            <person name="Jiang F."/>
            <person name="Liu H."/>
            <person name="Zhao H."/>
            <person name="Xu D."/>
            <person name="Zhang Y."/>
        </authorList>
    </citation>
    <scope>NUCLEOTIDE SEQUENCE [LARGE SCALE GENOMIC DNA]</scope>
    <source>
        <strain evidence="2">cv. Niubang</strain>
    </source>
</reference>
<dbReference type="Proteomes" id="UP001055879">
    <property type="component" value="Linkage Group LG02"/>
</dbReference>
<keyword evidence="2" id="KW-1185">Reference proteome</keyword>
<sequence length="640" mass="72225">MQSITLEVVEHPYISTWKVHRLACLELKNIIDKITEIFTAIESARPRCSSGLEVLCSLHCCMEKCMLLLRHCSESSKLYLAISGERIILRCERIRNSLESCLSLLQSLVEPRLAAQISRIVDYIETVIFTLDSSEDEAGKVLLALLHQDIAPSRFTNAEELMAFKFAALRLQITSPSTLVIEKRSIRKLLSKIRDTDPAKKKILNYFLYLTRKYGKSIKPQETETVPNADPEGDDVFDSLELPVKFRNRHFRELSSSSSISSFSSCLGDLHLHVENVSFRSSDTNSLDYSTVVAIDDGSDQIQENPERFNGYTGSGNGTSLSILAKLSVLPWGSMRRAVEDVKNQLKEDQRSHLFISTSYIKPVFKFLKEAHRLDDTGAKRHGAELLLIFLKECRTDVPPLPEHAMYDLSLFLDSEITEEALSILELLSCQQHYNSEIVASGILPFILELIKNPKSRYHNLALRVVCNLSAHMDLGHHLIYLGFIQHLVPILDEVLLYGYCLKIFRNLCAIEEAAAHFVENDNCIASIGELLEVGKDEEQEHALDILLDLCYQREELRERVMQDSIVACLVDISKNGSCKGRLLAVELLQVLGNTPDDRSLCTISDTTQSTNDNLKANNSCSKKLGLFGRIKARFKKSVR</sequence>